<comment type="pathway">
    <text evidence="1">tRNA modification; 5-methoxycarbonylmethyl-2-thiouridine-tRNA biosynthesis.</text>
</comment>
<dbReference type="InterPro" id="IPR027417">
    <property type="entry name" value="P-loop_NTPase"/>
</dbReference>
<dbReference type="OMA" id="LYFIQRD"/>
<dbReference type="AlphaFoldDB" id="A0A1V6PJC9"/>
<evidence type="ECO:0008006" key="6">
    <source>
        <dbReference type="Google" id="ProtNLM"/>
    </source>
</evidence>
<accession>A0A1V6PJC9</accession>
<dbReference type="EMBL" id="MDYL01000003">
    <property type="protein sequence ID" value="OQD77148.1"/>
    <property type="molecule type" value="Genomic_DNA"/>
</dbReference>
<feature type="compositionally biased region" description="Low complexity" evidence="3">
    <location>
        <begin position="115"/>
        <end position="129"/>
    </location>
</feature>
<dbReference type="PANTHER" id="PTHR16184">
    <property type="entry name" value="ELONGATOR COMPLEX PROTEIN 6"/>
    <property type="match status" value="1"/>
</dbReference>
<comment type="similarity">
    <text evidence="2">Belongs to the ELP6 family.</text>
</comment>
<dbReference type="CDD" id="cd19495">
    <property type="entry name" value="Elp6"/>
    <property type="match status" value="1"/>
</dbReference>
<evidence type="ECO:0000256" key="3">
    <source>
        <dbReference type="SAM" id="MobiDB-lite"/>
    </source>
</evidence>
<dbReference type="Proteomes" id="UP000191522">
    <property type="component" value="Unassembled WGS sequence"/>
</dbReference>
<organism evidence="4 5">
    <name type="scientific">Penicillium decumbens</name>
    <dbReference type="NCBI Taxonomy" id="69771"/>
    <lineage>
        <taxon>Eukaryota</taxon>
        <taxon>Fungi</taxon>
        <taxon>Dikarya</taxon>
        <taxon>Ascomycota</taxon>
        <taxon>Pezizomycotina</taxon>
        <taxon>Eurotiomycetes</taxon>
        <taxon>Eurotiomycetidae</taxon>
        <taxon>Eurotiales</taxon>
        <taxon>Aspergillaceae</taxon>
        <taxon>Penicillium</taxon>
    </lineage>
</organism>
<feature type="region of interest" description="Disordered" evidence="3">
    <location>
        <begin position="115"/>
        <end position="162"/>
    </location>
</feature>
<gene>
    <name evidence="4" type="ORF">PENDEC_c003G03824</name>
</gene>
<dbReference type="GO" id="GO:0002098">
    <property type="term" value="P:tRNA wobble uridine modification"/>
    <property type="evidence" value="ECO:0007669"/>
    <property type="project" value="InterPro"/>
</dbReference>
<dbReference type="OrthoDB" id="9995306at2759"/>
<dbReference type="GO" id="GO:0033588">
    <property type="term" value="C:elongator holoenzyme complex"/>
    <property type="evidence" value="ECO:0007669"/>
    <property type="project" value="InterPro"/>
</dbReference>
<dbReference type="PANTHER" id="PTHR16184:SF6">
    <property type="entry name" value="ELONGATOR COMPLEX PROTEIN 6"/>
    <property type="match status" value="1"/>
</dbReference>
<evidence type="ECO:0000313" key="4">
    <source>
        <dbReference type="EMBL" id="OQD77148.1"/>
    </source>
</evidence>
<keyword evidence="5" id="KW-1185">Reference proteome</keyword>
<dbReference type="InterPro" id="IPR018627">
    <property type="entry name" value="ELP6"/>
</dbReference>
<protein>
    <recommendedName>
        <fullName evidence="6">Elongator complex protein 6</fullName>
    </recommendedName>
</protein>
<feature type="compositionally biased region" description="Polar residues" evidence="3">
    <location>
        <begin position="153"/>
        <end position="162"/>
    </location>
</feature>
<evidence type="ECO:0000256" key="1">
    <source>
        <dbReference type="ARBA" id="ARBA00005043"/>
    </source>
</evidence>
<proteinExistence type="inferred from homology"/>
<comment type="caution">
    <text evidence="4">The sequence shown here is derived from an EMBL/GenBank/DDBJ whole genome shotgun (WGS) entry which is preliminary data.</text>
</comment>
<evidence type="ECO:0000256" key="2">
    <source>
        <dbReference type="ARBA" id="ARBA00008837"/>
    </source>
</evidence>
<dbReference type="UniPathway" id="UPA00988"/>
<dbReference type="Gene3D" id="3.40.50.300">
    <property type="entry name" value="P-loop containing nucleotide triphosphate hydrolases"/>
    <property type="match status" value="1"/>
</dbReference>
<sequence length="342" mass="36292">MPSQPPLPPLLTPYLSTQPESSLTLISSILGATSNWLVLRFLYASLSTSPNFNSSLGLEDRRNGPKKVVLVSFLRGWEFWKAEAKRLGVDLARLADKKQFAFVDGLSELFSAPQAAGAAPSAPPNAGGSVRTSLPLRSQPGAVPGRGPPLATPTLNNSNATPSQTELGIAKKLRFSGRGVAALDTLERDIASVIQQQKSSMEDGEELLLIIDQPDFLLAATGPVMGIGATEMAEWLSSLQQYVHATIVTFAADSPLIHNASASGNQMATPVESEHAAFAISLAHRARSVMQLRTLETGAARDVSGVLRISRGGGADDSLDEKELLYYIQRDGGATVFGRGES</sequence>
<name>A0A1V6PJC9_PENDC</name>
<evidence type="ECO:0000313" key="5">
    <source>
        <dbReference type="Proteomes" id="UP000191522"/>
    </source>
</evidence>
<reference evidence="5" key="1">
    <citation type="journal article" date="2017" name="Nat. Microbiol.">
        <title>Global analysis of biosynthetic gene clusters reveals vast potential of secondary metabolite production in Penicillium species.</title>
        <authorList>
            <person name="Nielsen J.C."/>
            <person name="Grijseels S."/>
            <person name="Prigent S."/>
            <person name="Ji B."/>
            <person name="Dainat J."/>
            <person name="Nielsen K.F."/>
            <person name="Frisvad J.C."/>
            <person name="Workman M."/>
            <person name="Nielsen J."/>
        </authorList>
    </citation>
    <scope>NUCLEOTIDE SEQUENCE [LARGE SCALE GENOMIC DNA]</scope>
    <source>
        <strain evidence="5">IBT 11843</strain>
    </source>
</reference>